<protein>
    <submittedName>
        <fullName evidence="7">Thioredoxin-like domain protein</fullName>
    </submittedName>
</protein>
<dbReference type="Pfam" id="PF07719">
    <property type="entry name" value="TPR_2"/>
    <property type="match status" value="1"/>
</dbReference>
<evidence type="ECO:0000259" key="6">
    <source>
        <dbReference type="PROSITE" id="PS51352"/>
    </source>
</evidence>
<dbReference type="SMART" id="SM00028">
    <property type="entry name" value="TPR"/>
    <property type="match status" value="1"/>
</dbReference>
<gene>
    <name evidence="7" type="ORF">LPTSP4_20450</name>
</gene>
<dbReference type="PROSITE" id="PS00194">
    <property type="entry name" value="THIOREDOXIN_1"/>
    <property type="match status" value="1"/>
</dbReference>
<proteinExistence type="predicted"/>
<dbReference type="Pfam" id="PF13174">
    <property type="entry name" value="TPR_6"/>
    <property type="match status" value="2"/>
</dbReference>
<reference evidence="7 8" key="1">
    <citation type="submission" date="2018-02" db="EMBL/GenBank/DDBJ databases">
        <title>Novel Leptospira species isolated from soil and water in Japan.</title>
        <authorList>
            <person name="Nakao R."/>
            <person name="Masuzawa T."/>
        </authorList>
    </citation>
    <scope>NUCLEOTIDE SEQUENCE [LARGE SCALE GENOMIC DNA]</scope>
    <source>
        <strain evidence="7 8">YH101</strain>
    </source>
</reference>
<keyword evidence="4" id="KW-0676">Redox-active center</keyword>
<dbReference type="Gene3D" id="3.40.30.10">
    <property type="entry name" value="Glutaredoxin"/>
    <property type="match status" value="1"/>
</dbReference>
<dbReference type="InterPro" id="IPR011990">
    <property type="entry name" value="TPR-like_helical_dom_sf"/>
</dbReference>
<dbReference type="PROSITE" id="PS50293">
    <property type="entry name" value="TPR_REGION"/>
    <property type="match status" value="1"/>
</dbReference>
<dbReference type="EMBL" id="BFBB01000005">
    <property type="protein sequence ID" value="GBF50519.1"/>
    <property type="molecule type" value="Genomic_DNA"/>
</dbReference>
<accession>A0A2P2E0W4</accession>
<dbReference type="SUPFAM" id="SSF52833">
    <property type="entry name" value="Thioredoxin-like"/>
    <property type="match status" value="1"/>
</dbReference>
<dbReference type="Pfam" id="PF13899">
    <property type="entry name" value="Thioredoxin_7"/>
    <property type="match status" value="1"/>
</dbReference>
<dbReference type="PROSITE" id="PS51352">
    <property type="entry name" value="THIOREDOXIN_2"/>
    <property type="match status" value="1"/>
</dbReference>
<feature type="domain" description="Thioredoxin" evidence="6">
    <location>
        <begin position="1"/>
        <end position="125"/>
    </location>
</feature>
<evidence type="ECO:0000256" key="2">
    <source>
        <dbReference type="ARBA" id="ARBA00022737"/>
    </source>
</evidence>
<keyword evidence="2" id="KW-0677">Repeat</keyword>
<dbReference type="SUPFAM" id="SSF48452">
    <property type="entry name" value="TPR-like"/>
    <property type="match status" value="1"/>
</dbReference>
<name>A0A2P2E0W4_9LEPT</name>
<dbReference type="PROSITE" id="PS50005">
    <property type="entry name" value="TPR"/>
    <property type="match status" value="1"/>
</dbReference>
<evidence type="ECO:0000256" key="1">
    <source>
        <dbReference type="ARBA" id="ARBA00022729"/>
    </source>
</evidence>
<dbReference type="InterPro" id="IPR036249">
    <property type="entry name" value="Thioredoxin-like_sf"/>
</dbReference>
<dbReference type="PANTHER" id="PTHR15337">
    <property type="entry name" value="ANTERIOR GRADIENT PROTEIN-RELATED"/>
    <property type="match status" value="1"/>
</dbReference>
<keyword evidence="8" id="KW-1185">Reference proteome</keyword>
<keyword evidence="3 5" id="KW-0802">TPR repeat</keyword>
<feature type="repeat" description="TPR" evidence="5">
    <location>
        <begin position="144"/>
        <end position="177"/>
    </location>
</feature>
<dbReference type="InterPro" id="IPR013105">
    <property type="entry name" value="TPR_2"/>
</dbReference>
<dbReference type="AlphaFoldDB" id="A0A2P2E0W4"/>
<dbReference type="InterPro" id="IPR051099">
    <property type="entry name" value="AGR/TXD"/>
</dbReference>
<dbReference type="InterPro" id="IPR019734">
    <property type="entry name" value="TPR_rpt"/>
</dbReference>
<evidence type="ECO:0000313" key="7">
    <source>
        <dbReference type="EMBL" id="GBF50519.1"/>
    </source>
</evidence>
<keyword evidence="1" id="KW-0732">Signal</keyword>
<evidence type="ECO:0000256" key="3">
    <source>
        <dbReference type="ARBA" id="ARBA00022803"/>
    </source>
</evidence>
<dbReference type="GO" id="GO:0006950">
    <property type="term" value="P:response to stress"/>
    <property type="evidence" value="ECO:0007669"/>
    <property type="project" value="UniProtKB-ARBA"/>
</dbReference>
<dbReference type="Gene3D" id="1.25.40.10">
    <property type="entry name" value="Tetratricopeptide repeat domain"/>
    <property type="match status" value="2"/>
</dbReference>
<evidence type="ECO:0000256" key="4">
    <source>
        <dbReference type="ARBA" id="ARBA00023284"/>
    </source>
</evidence>
<dbReference type="PANTHER" id="PTHR15337:SF11">
    <property type="entry name" value="THIOREDOXIN DOMAIN-CONTAINING PROTEIN"/>
    <property type="match status" value="1"/>
</dbReference>
<evidence type="ECO:0000313" key="8">
    <source>
        <dbReference type="Proteomes" id="UP000245133"/>
    </source>
</evidence>
<evidence type="ECO:0000256" key="5">
    <source>
        <dbReference type="PROSITE-ProRule" id="PRU00339"/>
    </source>
</evidence>
<organism evidence="7 8">
    <name type="scientific">Leptospira ryugenii</name>
    <dbReference type="NCBI Taxonomy" id="1917863"/>
    <lineage>
        <taxon>Bacteria</taxon>
        <taxon>Pseudomonadati</taxon>
        <taxon>Spirochaetota</taxon>
        <taxon>Spirochaetia</taxon>
        <taxon>Leptospirales</taxon>
        <taxon>Leptospiraceae</taxon>
        <taxon>Leptospira</taxon>
    </lineage>
</organism>
<dbReference type="InterPro" id="IPR013766">
    <property type="entry name" value="Thioredoxin_domain"/>
</dbReference>
<dbReference type="Proteomes" id="UP000245133">
    <property type="component" value="Unassembled WGS sequence"/>
</dbReference>
<comment type="caution">
    <text evidence="7">The sequence shown here is derived from an EMBL/GenBank/DDBJ whole genome shotgun (WGS) entry which is preliminary data.</text>
</comment>
<sequence>MVFFLFFLPTIAIHSETIWESSIAKALERSKQEEKPILIDLYADWCTYCKVLEKEIFPDKEVSETLRSFITVRIDGEAFPNLKKRYRVEGYPTILFIDSDTNLLGKITGLATKSMILKYAKQVLLDPSAESLVQKEIKKYPEKANLYFRLGTVQYQKKNFSQALKSFQTAIDLNKSKEDVLVQDSEFNIALIHFESNSWKEAKACWYDFIKRYPKSPNRLDAQIYLGLTLNELGDKKAAKDLLQQIKSDIEDPTDKETVEQILKEIQ</sequence>
<dbReference type="InterPro" id="IPR017937">
    <property type="entry name" value="Thioredoxin_CS"/>
</dbReference>